<evidence type="ECO:0000313" key="3">
    <source>
        <dbReference type="Proteomes" id="UP000069241"/>
    </source>
</evidence>
<evidence type="ECO:0000313" key="2">
    <source>
        <dbReference type="EMBL" id="AMD89400.1"/>
    </source>
</evidence>
<gene>
    <name evidence="2" type="ORF">AXF13_04330</name>
</gene>
<name>A0A0X8JIG6_9BACT</name>
<dbReference type="InterPro" id="IPR000361">
    <property type="entry name" value="ATAP_core_dom"/>
</dbReference>
<dbReference type="Pfam" id="PF01521">
    <property type="entry name" value="Fe-S_biosyn"/>
    <property type="match status" value="1"/>
</dbReference>
<feature type="domain" description="Core" evidence="1">
    <location>
        <begin position="2"/>
        <end position="80"/>
    </location>
</feature>
<evidence type="ECO:0000259" key="1">
    <source>
        <dbReference type="Pfam" id="PF01521"/>
    </source>
</evidence>
<sequence length="106" mass="11193">MLELTDSARKELESYFADKEKSDIRIYLAPGGCCGPQLMLALDAATDEDQSEEQAGFTFCLNKDLLARIQGVKIDVSQMGFTVEPTVPLPETGGGCGGCSGGCGSH</sequence>
<protein>
    <submittedName>
        <fullName evidence="2">Heme biosynthesis protein HemY</fullName>
    </submittedName>
</protein>
<keyword evidence="3" id="KW-1185">Reference proteome</keyword>
<accession>A0A0X8JIG6</accession>
<dbReference type="NCBIfam" id="NF038090">
    <property type="entry name" value="IscA_HesB_Se"/>
    <property type="match status" value="1"/>
</dbReference>
<dbReference type="KEGG" id="dfi:AXF13_04330"/>
<proteinExistence type="predicted"/>
<dbReference type="AlphaFoldDB" id="A0A0X8JIG6"/>
<dbReference type="InterPro" id="IPR035903">
    <property type="entry name" value="HesB-like_dom_sf"/>
</dbReference>
<dbReference type="RefSeq" id="WP_062251780.1">
    <property type="nucleotide sequence ID" value="NZ_CP014229.1"/>
</dbReference>
<dbReference type="Proteomes" id="UP000069241">
    <property type="component" value="Chromosome"/>
</dbReference>
<reference evidence="3" key="1">
    <citation type="submission" date="2016-02" db="EMBL/GenBank/DDBJ databases">
        <authorList>
            <person name="Holder M.E."/>
            <person name="Ajami N.J."/>
            <person name="Petrosino J.F."/>
        </authorList>
    </citation>
    <scope>NUCLEOTIDE SEQUENCE [LARGE SCALE GENOMIC DNA]</scope>
    <source>
        <strain evidence="3">CCUG 45958</strain>
    </source>
</reference>
<dbReference type="EMBL" id="CP014229">
    <property type="protein sequence ID" value="AMD89400.1"/>
    <property type="molecule type" value="Genomic_DNA"/>
</dbReference>
<organism evidence="2 3">
    <name type="scientific">Desulfovibrio fairfieldensis</name>
    <dbReference type="NCBI Taxonomy" id="44742"/>
    <lineage>
        <taxon>Bacteria</taxon>
        <taxon>Pseudomonadati</taxon>
        <taxon>Thermodesulfobacteriota</taxon>
        <taxon>Desulfovibrionia</taxon>
        <taxon>Desulfovibrionales</taxon>
        <taxon>Desulfovibrionaceae</taxon>
        <taxon>Desulfovibrio</taxon>
    </lineage>
</organism>
<dbReference type="STRING" id="44742.AXF13_04330"/>
<dbReference type="SUPFAM" id="SSF89360">
    <property type="entry name" value="HesB-like domain"/>
    <property type="match status" value="1"/>
</dbReference>
<dbReference type="Gene3D" id="2.60.300.12">
    <property type="entry name" value="HesB-like domain"/>
    <property type="match status" value="1"/>
</dbReference>